<evidence type="ECO:0000256" key="1">
    <source>
        <dbReference type="ARBA" id="ARBA00011764"/>
    </source>
</evidence>
<evidence type="ECO:0000256" key="5">
    <source>
        <dbReference type="ARBA" id="ARBA00025466"/>
    </source>
</evidence>
<evidence type="ECO:0000256" key="3">
    <source>
        <dbReference type="ARBA" id="ARBA00023015"/>
    </source>
</evidence>
<dbReference type="Pfam" id="PF13873">
    <property type="entry name" value="Myb_DNA-bind_5"/>
    <property type="match status" value="1"/>
</dbReference>
<protein>
    <recommendedName>
        <fullName evidence="2">Regulatory protein zeste</fullName>
    </recommendedName>
</protein>
<evidence type="ECO:0000256" key="2">
    <source>
        <dbReference type="ARBA" id="ARBA00016807"/>
    </source>
</evidence>
<dbReference type="Proteomes" id="UP001162156">
    <property type="component" value="Unassembled WGS sequence"/>
</dbReference>
<evidence type="ECO:0000313" key="8">
    <source>
        <dbReference type="Proteomes" id="UP001162156"/>
    </source>
</evidence>
<feature type="domain" description="Myb/SANT-like DNA-binding" evidence="6">
    <location>
        <begin position="8"/>
        <end position="85"/>
    </location>
</feature>
<comment type="subunit">
    <text evidence="1">Self-associates forming complexes of several hundred monomers.</text>
</comment>
<reference evidence="7" key="1">
    <citation type="journal article" date="2023" name="Insect Mol. Biol.">
        <title>Genome sequencing provides insights into the evolution of gene families encoding plant cell wall-degrading enzymes in longhorned beetles.</title>
        <authorList>
            <person name="Shin N.R."/>
            <person name="Okamura Y."/>
            <person name="Kirsch R."/>
            <person name="Pauchet Y."/>
        </authorList>
    </citation>
    <scope>NUCLEOTIDE SEQUENCE</scope>
    <source>
        <strain evidence="7">RBIC_L_NR</strain>
    </source>
</reference>
<proteinExistence type="predicted"/>
<keyword evidence="8" id="KW-1185">Reference proteome</keyword>
<organism evidence="7 8">
    <name type="scientific">Rhamnusium bicolor</name>
    <dbReference type="NCBI Taxonomy" id="1586634"/>
    <lineage>
        <taxon>Eukaryota</taxon>
        <taxon>Metazoa</taxon>
        <taxon>Ecdysozoa</taxon>
        <taxon>Arthropoda</taxon>
        <taxon>Hexapoda</taxon>
        <taxon>Insecta</taxon>
        <taxon>Pterygota</taxon>
        <taxon>Neoptera</taxon>
        <taxon>Endopterygota</taxon>
        <taxon>Coleoptera</taxon>
        <taxon>Polyphaga</taxon>
        <taxon>Cucujiformia</taxon>
        <taxon>Chrysomeloidea</taxon>
        <taxon>Cerambycidae</taxon>
        <taxon>Lepturinae</taxon>
        <taxon>Rhagiini</taxon>
        <taxon>Rhamnusium</taxon>
    </lineage>
</organism>
<comment type="function">
    <text evidence="5">Involved in transvection phenomena (= synapsis-dependent gene expression), where the synaptic pairing of chromosomes carrying genes with which zeste interacts influences the expression of these genes. Zeste binds to DNA and stimulates transcription from a nearby promoter.</text>
</comment>
<evidence type="ECO:0000259" key="6">
    <source>
        <dbReference type="Pfam" id="PF13873"/>
    </source>
</evidence>
<sequence length="262" mass="30004">MEKKLHYCSQQQKNTLVDLLKSTEYEILLSGKFPPHFSFKDAQKKWEEIAALLNSIPGSKKRLETMEEAKTVLSWQDIRSKTKKRKVDQVKYSAGTGGGPSYPDQLTDTDEKILSTMSVVEILGNQDVNETEINFEYENESTPSFNIEYDTDIPLEIHELQAIQPNVEESHIDIPKDHIYCTKTNSQIPVTKGSNKENEAKKKRTVASQRLKDSTIASKALVEIAKEKLEIKKEYYIKKLCILERQVSAIENLAEILKRKPE</sequence>
<gene>
    <name evidence="7" type="ORF">NQ314_018171</name>
</gene>
<name>A0AAV8WRM1_9CUCU</name>
<evidence type="ECO:0000256" key="4">
    <source>
        <dbReference type="ARBA" id="ARBA00023163"/>
    </source>
</evidence>
<dbReference type="AlphaFoldDB" id="A0AAV8WRM1"/>
<keyword evidence="3" id="KW-0805">Transcription regulation</keyword>
<keyword evidence="4" id="KW-0804">Transcription</keyword>
<dbReference type="EMBL" id="JANEYF010005102">
    <property type="protein sequence ID" value="KAJ8929168.1"/>
    <property type="molecule type" value="Genomic_DNA"/>
</dbReference>
<comment type="caution">
    <text evidence="7">The sequence shown here is derived from an EMBL/GenBank/DDBJ whole genome shotgun (WGS) entry which is preliminary data.</text>
</comment>
<dbReference type="InterPro" id="IPR028002">
    <property type="entry name" value="Myb_DNA-bind_5"/>
</dbReference>
<accession>A0AAV8WRM1</accession>
<evidence type="ECO:0000313" key="7">
    <source>
        <dbReference type="EMBL" id="KAJ8929168.1"/>
    </source>
</evidence>